<proteinExistence type="predicted"/>
<sequence>MPTDPRLVLQQTSTLTILEHIIASSVLTVNPSICSPAFAIPFVDPTVRHVTGAAVRSALLVRRLNATAWRCTAGSEVDCQVSGQSTQ</sequence>
<dbReference type="Proteomes" id="UP000271162">
    <property type="component" value="Unassembled WGS sequence"/>
</dbReference>
<reference evidence="3" key="1">
    <citation type="submission" date="2017-02" db="UniProtKB">
        <authorList>
            <consortium name="WormBaseParasite"/>
        </authorList>
    </citation>
    <scope>IDENTIFICATION</scope>
</reference>
<keyword evidence="2" id="KW-1185">Reference proteome</keyword>
<evidence type="ECO:0000313" key="2">
    <source>
        <dbReference type="Proteomes" id="UP000271162"/>
    </source>
</evidence>
<organism evidence="3">
    <name type="scientific">Nippostrongylus brasiliensis</name>
    <name type="common">Rat hookworm</name>
    <dbReference type="NCBI Taxonomy" id="27835"/>
    <lineage>
        <taxon>Eukaryota</taxon>
        <taxon>Metazoa</taxon>
        <taxon>Ecdysozoa</taxon>
        <taxon>Nematoda</taxon>
        <taxon>Chromadorea</taxon>
        <taxon>Rhabditida</taxon>
        <taxon>Rhabditina</taxon>
        <taxon>Rhabditomorpha</taxon>
        <taxon>Strongyloidea</taxon>
        <taxon>Heligmosomidae</taxon>
        <taxon>Nippostrongylus</taxon>
    </lineage>
</organism>
<dbReference type="AlphaFoldDB" id="A0A0N4XEW4"/>
<evidence type="ECO:0000313" key="1">
    <source>
        <dbReference type="EMBL" id="VDL64289.1"/>
    </source>
</evidence>
<name>A0A0N4XEW4_NIPBR</name>
<dbReference type="WBParaSite" id="NBR_0000106601-mRNA-1">
    <property type="protein sequence ID" value="NBR_0000106601-mRNA-1"/>
    <property type="gene ID" value="NBR_0000106601"/>
</dbReference>
<gene>
    <name evidence="1" type="ORF">NBR_LOCUS1067</name>
</gene>
<reference evidence="1 2" key="2">
    <citation type="submission" date="2018-11" db="EMBL/GenBank/DDBJ databases">
        <authorList>
            <consortium name="Pathogen Informatics"/>
        </authorList>
    </citation>
    <scope>NUCLEOTIDE SEQUENCE [LARGE SCALE GENOMIC DNA]</scope>
</reference>
<dbReference type="EMBL" id="UYSL01000702">
    <property type="protein sequence ID" value="VDL64289.1"/>
    <property type="molecule type" value="Genomic_DNA"/>
</dbReference>
<evidence type="ECO:0000313" key="3">
    <source>
        <dbReference type="WBParaSite" id="NBR_0000106601-mRNA-1"/>
    </source>
</evidence>
<accession>A0A0N4XEW4</accession>
<protein>
    <submittedName>
        <fullName evidence="1 3">Uncharacterized protein</fullName>
    </submittedName>
</protein>